<keyword evidence="3" id="KW-1185">Reference proteome</keyword>
<evidence type="ECO:0000313" key="3">
    <source>
        <dbReference type="Proteomes" id="UP000031668"/>
    </source>
</evidence>
<dbReference type="Proteomes" id="UP000031668">
    <property type="component" value="Unassembled WGS sequence"/>
</dbReference>
<accession>A0A0C2J8H7</accession>
<name>A0A0C2J8H7_THEKT</name>
<proteinExistence type="predicted"/>
<comment type="caution">
    <text evidence="2">The sequence shown here is derived from an EMBL/GenBank/DDBJ whole genome shotgun (WGS) entry which is preliminary data.</text>
</comment>
<reference evidence="2 3" key="1">
    <citation type="journal article" date="2014" name="Genome Biol. Evol.">
        <title>The genome of the myxosporean Thelohanellus kitauei shows adaptations to nutrient acquisition within its fish host.</title>
        <authorList>
            <person name="Yang Y."/>
            <person name="Xiong J."/>
            <person name="Zhou Z."/>
            <person name="Huo F."/>
            <person name="Miao W."/>
            <person name="Ran C."/>
            <person name="Liu Y."/>
            <person name="Zhang J."/>
            <person name="Feng J."/>
            <person name="Wang M."/>
            <person name="Wang M."/>
            <person name="Wang L."/>
            <person name="Yao B."/>
        </authorList>
    </citation>
    <scope>NUCLEOTIDE SEQUENCE [LARGE SCALE GENOMIC DNA]</scope>
    <source>
        <strain evidence="2">Wuqing</strain>
    </source>
</reference>
<feature type="domain" description="KRR1 small subunit processome component second KH" evidence="1">
    <location>
        <begin position="22"/>
        <end position="102"/>
    </location>
</feature>
<dbReference type="OrthoDB" id="441223at2759"/>
<dbReference type="InterPro" id="IPR024166">
    <property type="entry name" value="rRNA_assembly_KRR1"/>
</dbReference>
<dbReference type="GO" id="GO:0003723">
    <property type="term" value="F:RNA binding"/>
    <property type="evidence" value="ECO:0007669"/>
    <property type="project" value="UniProtKB-KW"/>
</dbReference>
<dbReference type="AlphaFoldDB" id="A0A0C2J8H7"/>
<protein>
    <submittedName>
        <fullName evidence="2">KRR1 small subunit processome component</fullName>
    </submittedName>
</protein>
<dbReference type="InterPro" id="IPR048548">
    <property type="entry name" value="KRR1-like_KH2"/>
</dbReference>
<dbReference type="Gene3D" id="3.30.1370.10">
    <property type="entry name" value="K Homology domain, type 1"/>
    <property type="match status" value="1"/>
</dbReference>
<dbReference type="PANTHER" id="PTHR12581">
    <property type="entry name" value="HIV-1 REV BINDING PROTEIN 2, 3"/>
    <property type="match status" value="1"/>
</dbReference>
<evidence type="ECO:0000313" key="2">
    <source>
        <dbReference type="EMBL" id="KII65408.1"/>
    </source>
</evidence>
<sequence length="105" mass="12035">MILTSKHLSHFQAREILKEDKFCEIIKLNTNRLNKERFAKRRARLIGPDEKTLKCLEIICDCAVHIQGRTATVVGSTNSIKKMRAVINDCMSNVHPIYNIKVSIL</sequence>
<organism evidence="2 3">
    <name type="scientific">Thelohanellus kitauei</name>
    <name type="common">Myxosporean</name>
    <dbReference type="NCBI Taxonomy" id="669202"/>
    <lineage>
        <taxon>Eukaryota</taxon>
        <taxon>Metazoa</taxon>
        <taxon>Cnidaria</taxon>
        <taxon>Myxozoa</taxon>
        <taxon>Myxosporea</taxon>
        <taxon>Bivalvulida</taxon>
        <taxon>Platysporina</taxon>
        <taxon>Myxobolidae</taxon>
        <taxon>Thelohanellus</taxon>
    </lineage>
</organism>
<dbReference type="EMBL" id="JWZT01003856">
    <property type="protein sequence ID" value="KII65408.1"/>
    <property type="molecule type" value="Genomic_DNA"/>
</dbReference>
<dbReference type="GO" id="GO:0032040">
    <property type="term" value="C:small-subunit processome"/>
    <property type="evidence" value="ECO:0007669"/>
    <property type="project" value="TreeGrafter"/>
</dbReference>
<gene>
    <name evidence="2" type="ORF">RF11_05236</name>
</gene>
<dbReference type="InterPro" id="IPR036612">
    <property type="entry name" value="KH_dom_type_1_sf"/>
</dbReference>
<evidence type="ECO:0000259" key="1">
    <source>
        <dbReference type="Pfam" id="PF21800"/>
    </source>
</evidence>
<dbReference type="SUPFAM" id="SSF54791">
    <property type="entry name" value="Eukaryotic type KH-domain (KH-domain type I)"/>
    <property type="match status" value="1"/>
</dbReference>
<dbReference type="Pfam" id="PF21800">
    <property type="entry name" value="KH_KRR1_2nd"/>
    <property type="match status" value="1"/>
</dbReference>
<dbReference type="PANTHER" id="PTHR12581:SF0">
    <property type="entry name" value="KRR1 SMALL SUBUNIT PROCESSOME COMPONENT HOMOLOG"/>
    <property type="match status" value="1"/>
</dbReference>